<evidence type="ECO:0000256" key="5">
    <source>
        <dbReference type="ARBA" id="ARBA00022729"/>
    </source>
</evidence>
<dbReference type="SUPFAM" id="SSF50630">
    <property type="entry name" value="Acid proteases"/>
    <property type="match status" value="1"/>
</dbReference>
<dbReference type="PROSITE" id="PS51767">
    <property type="entry name" value="PEPTIDASE_A1"/>
    <property type="match status" value="1"/>
</dbReference>
<evidence type="ECO:0000313" key="15">
    <source>
        <dbReference type="Proteomes" id="UP000030678"/>
    </source>
</evidence>
<evidence type="ECO:0000256" key="7">
    <source>
        <dbReference type="ARBA" id="ARBA00022801"/>
    </source>
</evidence>
<comment type="subcellular location">
    <subcellularLocation>
        <location evidence="1">Secreted</location>
    </subcellularLocation>
</comment>
<evidence type="ECO:0000256" key="11">
    <source>
        <dbReference type="RuleBase" id="RU000454"/>
    </source>
</evidence>
<dbReference type="AlphaFoldDB" id="V9D3G9"/>
<dbReference type="InterPro" id="IPR034163">
    <property type="entry name" value="Aspergillopepsin-like_cat_dom"/>
</dbReference>
<dbReference type="HOGENOM" id="CLU_013253_0_0_1"/>
<dbReference type="InterPro" id="IPR001461">
    <property type="entry name" value="Aspartic_peptidase_A1"/>
</dbReference>
<gene>
    <name evidence="14" type="ORF">G647_07556</name>
</gene>
<dbReference type="PANTHER" id="PTHR47966:SF23">
    <property type="entry name" value="ASPARTIC ENDOPEPTIDASE, PUTATIVE (AFU_ORTHOLOGUE AFUA_2G15950)-RELATED"/>
    <property type="match status" value="1"/>
</dbReference>
<dbReference type="GeneID" id="19986049"/>
<evidence type="ECO:0000256" key="1">
    <source>
        <dbReference type="ARBA" id="ARBA00004613"/>
    </source>
</evidence>
<reference evidence="14 15" key="1">
    <citation type="submission" date="2013-03" db="EMBL/GenBank/DDBJ databases">
        <title>The Genome Sequence of Cladophialophora carrionii CBS 160.54.</title>
        <authorList>
            <consortium name="The Broad Institute Genomics Platform"/>
            <person name="Cuomo C."/>
            <person name="de Hoog S."/>
            <person name="Gorbushina A."/>
            <person name="Walker B."/>
            <person name="Young S.K."/>
            <person name="Zeng Q."/>
            <person name="Gargeya S."/>
            <person name="Fitzgerald M."/>
            <person name="Haas B."/>
            <person name="Abouelleil A."/>
            <person name="Allen A.W."/>
            <person name="Alvarado L."/>
            <person name="Arachchi H.M."/>
            <person name="Berlin A.M."/>
            <person name="Chapman S.B."/>
            <person name="Gainer-Dewar J."/>
            <person name="Goldberg J."/>
            <person name="Griggs A."/>
            <person name="Gujja S."/>
            <person name="Hansen M."/>
            <person name="Howarth C."/>
            <person name="Imamovic A."/>
            <person name="Ireland A."/>
            <person name="Larimer J."/>
            <person name="McCowan C."/>
            <person name="Murphy C."/>
            <person name="Pearson M."/>
            <person name="Poon T.W."/>
            <person name="Priest M."/>
            <person name="Roberts A."/>
            <person name="Saif S."/>
            <person name="Shea T."/>
            <person name="Sisk P."/>
            <person name="Sykes S."/>
            <person name="Wortman J."/>
            <person name="Nusbaum C."/>
            <person name="Birren B."/>
        </authorList>
    </citation>
    <scope>NUCLEOTIDE SEQUENCE [LARGE SCALE GENOMIC DNA]</scope>
    <source>
        <strain evidence="14 15">CBS 160.54</strain>
    </source>
</reference>
<sequence>MLGTHSFLLVVLFLATVFASPVRLKQKRSFKVPRIQQHNYVPNGKAAYRRALVKFGLGDIQFLPDGEVATRIAAATEAQINADGEDGETTASPTQNDAQFLSPVNVGGQTLIMNFDSGSSDTYDRPLSVLFHKHITYYMRLTRPTTHSWVFNTNLPASSQQGHTIYDPTQSTTFSNALDGSTFNITYGDGSSASGPVGVDEVDIGGATVAAQAIGLPDVVADSFVTDSASNGLVGLAFSQLNTIQPQQQKTFFDNILPDLTLPVFTAQLKSGEVGSYEFGNIDETAFTGQLSTTPVDSSRGFWEVDSASFTVQGVQGTGQIANGKAIVDTGTSLMLVPDEMLVAYWNTVEGAQLSQDAGGVIFPCDTALPDLQVAIGDSYMATISGDGMNFANVGRDTQTGQQFCFGGLQSNQGIPFAIYGDVFFKSQFVVFDGSGPSISIAPHS</sequence>
<dbReference type="RefSeq" id="XP_008730092.1">
    <property type="nucleotide sequence ID" value="XM_008731870.1"/>
</dbReference>
<dbReference type="CDD" id="cd06097">
    <property type="entry name" value="Aspergillopepsin_like"/>
    <property type="match status" value="1"/>
</dbReference>
<organism evidence="14 15">
    <name type="scientific">Cladophialophora carrionii CBS 160.54</name>
    <dbReference type="NCBI Taxonomy" id="1279043"/>
    <lineage>
        <taxon>Eukaryota</taxon>
        <taxon>Fungi</taxon>
        <taxon>Dikarya</taxon>
        <taxon>Ascomycota</taxon>
        <taxon>Pezizomycotina</taxon>
        <taxon>Eurotiomycetes</taxon>
        <taxon>Chaetothyriomycetidae</taxon>
        <taxon>Chaetothyriales</taxon>
        <taxon>Herpotrichiellaceae</taxon>
        <taxon>Cladophialophora</taxon>
    </lineage>
</organism>
<dbReference type="VEuPathDB" id="FungiDB:G647_07556"/>
<dbReference type="GO" id="GO:0005576">
    <property type="term" value="C:extracellular region"/>
    <property type="evidence" value="ECO:0007669"/>
    <property type="project" value="UniProtKB-SubCell"/>
</dbReference>
<dbReference type="PROSITE" id="PS00141">
    <property type="entry name" value="ASP_PROTEASE"/>
    <property type="match status" value="1"/>
</dbReference>
<keyword evidence="8" id="KW-0865">Zymogen</keyword>
<evidence type="ECO:0000256" key="2">
    <source>
        <dbReference type="ARBA" id="ARBA00007447"/>
    </source>
</evidence>
<evidence type="ECO:0000256" key="3">
    <source>
        <dbReference type="ARBA" id="ARBA00022525"/>
    </source>
</evidence>
<evidence type="ECO:0000256" key="10">
    <source>
        <dbReference type="PIRSR" id="PIRSR601461-1"/>
    </source>
</evidence>
<keyword evidence="9" id="KW-0325">Glycoprotein</keyword>
<evidence type="ECO:0000256" key="4">
    <source>
        <dbReference type="ARBA" id="ARBA00022670"/>
    </source>
</evidence>
<feature type="domain" description="Peptidase A1" evidence="13">
    <location>
        <begin position="100"/>
        <end position="442"/>
    </location>
</feature>
<evidence type="ECO:0000256" key="6">
    <source>
        <dbReference type="ARBA" id="ARBA00022750"/>
    </source>
</evidence>
<feature type="signal peptide" evidence="12">
    <location>
        <begin position="1"/>
        <end position="19"/>
    </location>
</feature>
<dbReference type="PRINTS" id="PR00792">
    <property type="entry name" value="PEPSIN"/>
</dbReference>
<name>V9D3G9_9EURO</name>
<evidence type="ECO:0000313" key="14">
    <source>
        <dbReference type="EMBL" id="ETI21211.1"/>
    </source>
</evidence>
<keyword evidence="4 11" id="KW-0645">Protease</keyword>
<dbReference type="OrthoDB" id="2747330at2759"/>
<evidence type="ECO:0000256" key="9">
    <source>
        <dbReference type="ARBA" id="ARBA00023180"/>
    </source>
</evidence>
<dbReference type="GO" id="GO:0006508">
    <property type="term" value="P:proteolysis"/>
    <property type="evidence" value="ECO:0007669"/>
    <property type="project" value="UniProtKB-KW"/>
</dbReference>
<accession>V9D3G9</accession>
<dbReference type="PANTHER" id="PTHR47966">
    <property type="entry name" value="BETA-SITE APP-CLEAVING ENZYME, ISOFORM A-RELATED"/>
    <property type="match status" value="1"/>
</dbReference>
<proteinExistence type="inferred from homology"/>
<dbReference type="Proteomes" id="UP000030678">
    <property type="component" value="Unassembled WGS sequence"/>
</dbReference>
<dbReference type="InterPro" id="IPR021109">
    <property type="entry name" value="Peptidase_aspartic_dom_sf"/>
</dbReference>
<evidence type="ECO:0000256" key="8">
    <source>
        <dbReference type="ARBA" id="ARBA00023145"/>
    </source>
</evidence>
<dbReference type="Gene3D" id="2.40.70.10">
    <property type="entry name" value="Acid Proteases"/>
    <property type="match status" value="2"/>
</dbReference>
<protein>
    <recommendedName>
        <fullName evidence="13">Peptidase A1 domain-containing protein</fullName>
    </recommendedName>
</protein>
<keyword evidence="5 12" id="KW-0732">Signal</keyword>
<keyword evidence="6 11" id="KW-0064">Aspartyl protease</keyword>
<feature type="active site" evidence="10">
    <location>
        <position position="329"/>
    </location>
</feature>
<keyword evidence="7 11" id="KW-0378">Hydrolase</keyword>
<evidence type="ECO:0000259" key="13">
    <source>
        <dbReference type="PROSITE" id="PS51767"/>
    </source>
</evidence>
<dbReference type="GO" id="GO:0004190">
    <property type="term" value="F:aspartic-type endopeptidase activity"/>
    <property type="evidence" value="ECO:0007669"/>
    <property type="project" value="UniProtKB-KW"/>
</dbReference>
<feature type="chain" id="PRO_5004773005" description="Peptidase A1 domain-containing protein" evidence="12">
    <location>
        <begin position="20"/>
        <end position="445"/>
    </location>
</feature>
<dbReference type="InterPro" id="IPR033121">
    <property type="entry name" value="PEPTIDASE_A1"/>
</dbReference>
<dbReference type="InterPro" id="IPR001969">
    <property type="entry name" value="Aspartic_peptidase_AS"/>
</dbReference>
<keyword evidence="3" id="KW-0964">Secreted</keyword>
<dbReference type="Pfam" id="PF00026">
    <property type="entry name" value="Asp"/>
    <property type="match status" value="1"/>
</dbReference>
<evidence type="ECO:0000256" key="12">
    <source>
        <dbReference type="SAM" id="SignalP"/>
    </source>
</evidence>
<feature type="active site" evidence="10">
    <location>
        <position position="116"/>
    </location>
</feature>
<comment type="similarity">
    <text evidence="2 11">Belongs to the peptidase A1 family.</text>
</comment>
<dbReference type="EMBL" id="KB822707">
    <property type="protein sequence ID" value="ETI21211.1"/>
    <property type="molecule type" value="Genomic_DNA"/>
</dbReference>